<evidence type="ECO:0000256" key="1">
    <source>
        <dbReference type="SAM" id="Coils"/>
    </source>
</evidence>
<feature type="coiled-coil region" evidence="1">
    <location>
        <begin position="367"/>
        <end position="398"/>
    </location>
</feature>
<organism evidence="2 3">
    <name type="scientific">Entamoeba invadens IP1</name>
    <dbReference type="NCBI Taxonomy" id="370355"/>
    <lineage>
        <taxon>Eukaryota</taxon>
        <taxon>Amoebozoa</taxon>
        <taxon>Evosea</taxon>
        <taxon>Archamoebae</taxon>
        <taxon>Mastigamoebida</taxon>
        <taxon>Entamoebidae</taxon>
        <taxon>Entamoeba</taxon>
    </lineage>
</organism>
<dbReference type="Proteomes" id="UP000014680">
    <property type="component" value="Unassembled WGS sequence"/>
</dbReference>
<sequence>MKGHSRYSDLRRLAMDKHNIINPPSQIYTSAIKQNLPDTKTVPVYKPVDKQRLRSSVAGIFGNLEREERELINNGVIDRTPKQTTDMREDEIKNNIMNSYMNLNEYEKGELTIHIEKERAEEEKYLKQQQEQLRKQAAMKKLEVKDDDSFEDVKPEEADLEDIAPQKRKMRIEEVDQFEGVRPNRKSIVNSALLSEKINEKEQEEMDLEDIKKLVGVDNIIDSYMEIEHNNGVMYENNVSYEDVSPLAQPKAKTARMEEDENDKMQSPSQISMKSEMSKARMMEISNAEHSEILKNRPEPIKPEQLASAISDISTVKKDIDQYRSSYSHDSEVLSPLKCQIANKAVVEHISTNSENKTAMPFNTAIERQLEEMTTKQIKEIEEEERREKESSQEKKEEVLVREVTIRNDIEDKSTSETREQYDEEGKHWMGKGTPILALADLNKEMQENVELSAKREHILSKVTERIKNGVMKVMEQKITKQAETSGVFENEDQKREYVKTHMGQVQEELEDVVSKVDMKEVVPMVMEKKK</sequence>
<dbReference type="EMBL" id="KB206537">
    <property type="protein sequence ID" value="ELP90163.1"/>
    <property type="molecule type" value="Genomic_DNA"/>
</dbReference>
<reference evidence="2 3" key="1">
    <citation type="submission" date="2012-10" db="EMBL/GenBank/DDBJ databases">
        <authorList>
            <person name="Zafar N."/>
            <person name="Inman J."/>
            <person name="Hall N."/>
            <person name="Lorenzi H."/>
            <person name="Caler E."/>
        </authorList>
    </citation>
    <scope>NUCLEOTIDE SEQUENCE [LARGE SCALE GENOMIC DNA]</scope>
    <source>
        <strain evidence="2 3">IP1</strain>
    </source>
</reference>
<name>A0A0A1U6X4_ENTIV</name>
<dbReference type="VEuPathDB" id="AmoebaDB:EIN_406270"/>
<gene>
    <name evidence="2" type="ORF">EIN_406270</name>
</gene>
<dbReference type="GeneID" id="14888960"/>
<evidence type="ECO:0000313" key="2">
    <source>
        <dbReference type="EMBL" id="ELP90163.1"/>
    </source>
</evidence>
<protein>
    <submittedName>
        <fullName evidence="2">Uncharacterized protein</fullName>
    </submittedName>
</protein>
<evidence type="ECO:0000313" key="3">
    <source>
        <dbReference type="Proteomes" id="UP000014680"/>
    </source>
</evidence>
<accession>A0A0A1U6X4</accession>
<dbReference type="AlphaFoldDB" id="A0A0A1U6X4"/>
<dbReference type="KEGG" id="eiv:EIN_406270"/>
<keyword evidence="1" id="KW-0175">Coiled coil</keyword>
<dbReference type="RefSeq" id="XP_004256934.1">
    <property type="nucleotide sequence ID" value="XM_004256886.1"/>
</dbReference>
<keyword evidence="3" id="KW-1185">Reference proteome</keyword>
<proteinExistence type="predicted"/>